<dbReference type="InterPro" id="IPR050300">
    <property type="entry name" value="GDXG_lipolytic_enzyme"/>
</dbReference>
<evidence type="ECO:0000256" key="2">
    <source>
        <dbReference type="SAM" id="SignalP"/>
    </source>
</evidence>
<keyword evidence="5" id="KW-1185">Reference proteome</keyword>
<evidence type="ECO:0000313" key="4">
    <source>
        <dbReference type="EMBL" id="WBO23412.1"/>
    </source>
</evidence>
<dbReference type="Gene3D" id="3.40.50.1820">
    <property type="entry name" value="alpha/beta hydrolase"/>
    <property type="match status" value="1"/>
</dbReference>
<evidence type="ECO:0000313" key="5">
    <source>
        <dbReference type="Proteomes" id="UP001210865"/>
    </source>
</evidence>
<accession>A0ABY7NPF5</accession>
<feature type="domain" description="BD-FAE-like" evidence="3">
    <location>
        <begin position="137"/>
        <end position="275"/>
    </location>
</feature>
<dbReference type="PROSITE" id="PS51318">
    <property type="entry name" value="TAT"/>
    <property type="match status" value="1"/>
</dbReference>
<dbReference type="SUPFAM" id="SSF53474">
    <property type="entry name" value="alpha/beta-Hydrolases"/>
    <property type="match status" value="1"/>
</dbReference>
<keyword evidence="1 4" id="KW-0378">Hydrolase</keyword>
<dbReference type="EMBL" id="CP115174">
    <property type="protein sequence ID" value="WBO23412.1"/>
    <property type="molecule type" value="Genomic_DNA"/>
</dbReference>
<gene>
    <name evidence="4" type="ORF">PBT88_04585</name>
</gene>
<evidence type="ECO:0000259" key="3">
    <source>
        <dbReference type="Pfam" id="PF20434"/>
    </source>
</evidence>
<dbReference type="Pfam" id="PF20434">
    <property type="entry name" value="BD-FAE"/>
    <property type="match status" value="1"/>
</dbReference>
<dbReference type="GO" id="GO:0016787">
    <property type="term" value="F:hydrolase activity"/>
    <property type="evidence" value="ECO:0007669"/>
    <property type="project" value="UniProtKB-KW"/>
</dbReference>
<organism evidence="4 5">
    <name type="scientific">Sphingomonas abietis</name>
    <dbReference type="NCBI Taxonomy" id="3012344"/>
    <lineage>
        <taxon>Bacteria</taxon>
        <taxon>Pseudomonadati</taxon>
        <taxon>Pseudomonadota</taxon>
        <taxon>Alphaproteobacteria</taxon>
        <taxon>Sphingomonadales</taxon>
        <taxon>Sphingomonadaceae</taxon>
        <taxon>Sphingomonas</taxon>
    </lineage>
</organism>
<dbReference type="InterPro" id="IPR049492">
    <property type="entry name" value="BD-FAE-like_dom"/>
</dbReference>
<proteinExistence type="predicted"/>
<dbReference type="RefSeq" id="WP_270078044.1">
    <property type="nucleotide sequence ID" value="NZ_CP115174.1"/>
</dbReference>
<feature type="signal peptide" evidence="2">
    <location>
        <begin position="1"/>
        <end position="23"/>
    </location>
</feature>
<reference evidence="4 5" key="1">
    <citation type="submission" date="2022-12" db="EMBL/GenBank/DDBJ databases">
        <title>Sphingomonas abieness sp. nov., an endophytic bacterium isolated from Abies koreana.</title>
        <authorList>
            <person name="Jiang L."/>
            <person name="Lee J."/>
        </authorList>
    </citation>
    <scope>NUCLEOTIDE SEQUENCE [LARGE SCALE GENOMIC DNA]</scope>
    <source>
        <strain evidence="5">PAMB 00755</strain>
    </source>
</reference>
<protein>
    <submittedName>
        <fullName evidence="4">Alpha/beta hydrolase</fullName>
    </submittedName>
</protein>
<sequence length="327" mass="34568">MPLVTRRVLLGAAAAAATTAATAAAVPLQLSANETIELWPGPPPGTGSAAIVRKVDDQDKTGTAPDRWISGIARPVMIVFRAPRPDGSAVLIAPGGGYGFLSYDNEGTAQAAWLNARGTTAFILLYRLPGEGWHQRQDVPLQDAQRAMRLIRARADHFGIQRDRIAVLGFSAGGHLAGSLATRHAERIYAPIDAADQIDARPDLAALLYPVVSLEAPFTHGGSRDALLGPDAPERMRLAYSVEHRVDATTPPIFLTAAADDGLVPPANSIALFNAMQAAQRPVALHIFESGGHGFGARLPKSNPGSTWPSLMERFAISHGLFAGNYG</sequence>
<dbReference type="InterPro" id="IPR006311">
    <property type="entry name" value="TAT_signal"/>
</dbReference>
<feature type="chain" id="PRO_5045740538" evidence="2">
    <location>
        <begin position="24"/>
        <end position="327"/>
    </location>
</feature>
<dbReference type="InterPro" id="IPR029058">
    <property type="entry name" value="AB_hydrolase_fold"/>
</dbReference>
<dbReference type="PANTHER" id="PTHR48081:SF6">
    <property type="entry name" value="PEPTIDASE S9 PROLYL OLIGOPEPTIDASE CATALYTIC DOMAIN-CONTAINING PROTEIN"/>
    <property type="match status" value="1"/>
</dbReference>
<name>A0ABY7NPF5_9SPHN</name>
<dbReference type="PANTHER" id="PTHR48081">
    <property type="entry name" value="AB HYDROLASE SUPERFAMILY PROTEIN C4A8.06C"/>
    <property type="match status" value="1"/>
</dbReference>
<evidence type="ECO:0000256" key="1">
    <source>
        <dbReference type="ARBA" id="ARBA00022801"/>
    </source>
</evidence>
<keyword evidence="2" id="KW-0732">Signal</keyword>
<dbReference type="Proteomes" id="UP001210865">
    <property type="component" value="Chromosome"/>
</dbReference>